<dbReference type="RefSeq" id="WP_082843133.1">
    <property type="nucleotide sequence ID" value="NZ_LR593886.1"/>
</dbReference>
<evidence type="ECO:0000256" key="1">
    <source>
        <dbReference type="SAM" id="Phobius"/>
    </source>
</evidence>
<keyword evidence="1" id="KW-0812">Transmembrane</keyword>
<dbReference type="AlphaFoldDB" id="A0A6P2CPK7"/>
<dbReference type="EMBL" id="LR593886">
    <property type="protein sequence ID" value="VTR90881.1"/>
    <property type="molecule type" value="Genomic_DNA"/>
</dbReference>
<keyword evidence="1" id="KW-1133">Transmembrane helix</keyword>
<dbReference type="Proteomes" id="UP000464178">
    <property type="component" value="Chromosome"/>
</dbReference>
<accession>A0A6P2CPK7</accession>
<proteinExistence type="predicted"/>
<evidence type="ECO:0000313" key="2">
    <source>
        <dbReference type="EMBL" id="VTR90881.1"/>
    </source>
</evidence>
<reference evidence="2 3" key="1">
    <citation type="submission" date="2019-05" db="EMBL/GenBank/DDBJ databases">
        <authorList>
            <consortium name="Science for Life Laboratories"/>
        </authorList>
    </citation>
    <scope>NUCLEOTIDE SEQUENCE [LARGE SCALE GENOMIC DNA]</scope>
    <source>
        <strain evidence="2">Soil9</strain>
    </source>
</reference>
<gene>
    <name evidence="2" type="ORF">SOIL9_68330</name>
</gene>
<keyword evidence="1" id="KW-0472">Membrane</keyword>
<keyword evidence="3" id="KW-1185">Reference proteome</keyword>
<dbReference type="KEGG" id="gms:SOIL9_68330"/>
<evidence type="ECO:0000313" key="3">
    <source>
        <dbReference type="Proteomes" id="UP000464178"/>
    </source>
</evidence>
<name>A0A6P2CPK7_9BACT</name>
<sequence length="65" mass="7356">MNLPLLAVSIYWDLPVLLVVVSLVYAATRHDRWDKIIHEATGWGLRITLFLAGIGTVLYLLSTYI</sequence>
<feature type="transmembrane region" description="Helical" evidence="1">
    <location>
        <begin position="6"/>
        <end position="28"/>
    </location>
</feature>
<organism evidence="2 3">
    <name type="scientific">Gemmata massiliana</name>
    <dbReference type="NCBI Taxonomy" id="1210884"/>
    <lineage>
        <taxon>Bacteria</taxon>
        <taxon>Pseudomonadati</taxon>
        <taxon>Planctomycetota</taxon>
        <taxon>Planctomycetia</taxon>
        <taxon>Gemmatales</taxon>
        <taxon>Gemmataceae</taxon>
        <taxon>Gemmata</taxon>
    </lineage>
</organism>
<feature type="transmembrane region" description="Helical" evidence="1">
    <location>
        <begin position="40"/>
        <end position="61"/>
    </location>
</feature>
<protein>
    <submittedName>
        <fullName evidence="2">Uncharacterized protein</fullName>
    </submittedName>
</protein>